<dbReference type="PANTHER" id="PTHR12121">
    <property type="entry name" value="CARBON CATABOLITE REPRESSOR PROTEIN 4"/>
    <property type="match status" value="1"/>
</dbReference>
<sequence length="404" mass="46383">MNYKAHFSVTTFNLLAPCYHKVELSDCSTQQQQNKRQPPERTICAAEKLNCRNGECVTSPRIARPYSPTSGSNRSLVPMSALKKWSQFFLESIEKYRGSFSCKTLESQTKYRWKARAQKLVDFIKEQLTTDVICLQEYWCTQPEWCSIFQENFSREYEMYTAKRSGKKADGLVTMVRRNSCWKVVDTEVYYFHDCGERLLLATVLSLNKAEGDLQQEKEVPFQLLLINTHLSFPHGSWGLSLRLNEVRKLLDFVDSYLELHPGQVKAVVLVGDFNATLEDPVCEQIVSRGFTNSYLLTHGNENVVTHCNHNGHSLPVDKVYYKLVAPYYNNAAENVLKSSQIGSSEMTFVTSLLTENTKVRMIPVEATVFPPHLGAEQWPTISEYNLSDHRPLRVLFEVQFQDV</sequence>
<dbReference type="Proteomes" id="UP001300502">
    <property type="component" value="Unassembled WGS sequence"/>
</dbReference>
<dbReference type="InterPro" id="IPR036691">
    <property type="entry name" value="Endo/exonu/phosph_ase_sf"/>
</dbReference>
<dbReference type="Gene3D" id="3.60.10.10">
    <property type="entry name" value="Endonuclease/exonuclease/phosphatase"/>
    <property type="match status" value="1"/>
</dbReference>
<dbReference type="EMBL" id="JANCYU010000052">
    <property type="protein sequence ID" value="KAK4527475.1"/>
    <property type="molecule type" value="Genomic_DNA"/>
</dbReference>
<gene>
    <name evidence="2" type="ORF">GAYE_SCF40G5397</name>
</gene>
<evidence type="ECO:0000259" key="1">
    <source>
        <dbReference type="Pfam" id="PF03372"/>
    </source>
</evidence>
<dbReference type="GO" id="GO:0000175">
    <property type="term" value="F:3'-5'-RNA exonuclease activity"/>
    <property type="evidence" value="ECO:0007669"/>
    <property type="project" value="TreeGrafter"/>
</dbReference>
<dbReference type="InterPro" id="IPR005135">
    <property type="entry name" value="Endo/exonuclease/phosphatase"/>
</dbReference>
<protein>
    <recommendedName>
        <fullName evidence="1">Endonuclease/exonuclease/phosphatase domain-containing protein</fullName>
    </recommendedName>
</protein>
<dbReference type="SUPFAM" id="SSF56219">
    <property type="entry name" value="DNase I-like"/>
    <property type="match status" value="1"/>
</dbReference>
<dbReference type="AlphaFoldDB" id="A0AAV9IJ62"/>
<comment type="caution">
    <text evidence="2">The sequence shown here is derived from an EMBL/GenBank/DDBJ whole genome shotgun (WGS) entry which is preliminary data.</text>
</comment>
<dbReference type="PANTHER" id="PTHR12121:SF31">
    <property type="entry name" value="FAMILY PROTEIN, PUTATIVE, EXPRESSED-RELATED"/>
    <property type="match status" value="1"/>
</dbReference>
<proteinExistence type="predicted"/>
<name>A0AAV9IJ62_9RHOD</name>
<organism evidence="2 3">
    <name type="scientific">Galdieria yellowstonensis</name>
    <dbReference type="NCBI Taxonomy" id="3028027"/>
    <lineage>
        <taxon>Eukaryota</taxon>
        <taxon>Rhodophyta</taxon>
        <taxon>Bangiophyceae</taxon>
        <taxon>Galdieriales</taxon>
        <taxon>Galdieriaceae</taxon>
        <taxon>Galdieria</taxon>
    </lineage>
</organism>
<reference evidence="2 3" key="1">
    <citation type="submission" date="2022-07" db="EMBL/GenBank/DDBJ databases">
        <title>Genome-wide signatures of adaptation to extreme environments.</title>
        <authorList>
            <person name="Cho C.H."/>
            <person name="Yoon H.S."/>
        </authorList>
    </citation>
    <scope>NUCLEOTIDE SEQUENCE [LARGE SCALE GENOMIC DNA]</scope>
    <source>
        <strain evidence="2 3">108.79 E11</strain>
    </source>
</reference>
<evidence type="ECO:0000313" key="3">
    <source>
        <dbReference type="Proteomes" id="UP001300502"/>
    </source>
</evidence>
<dbReference type="InterPro" id="IPR050410">
    <property type="entry name" value="CCR4/nocturin_mRNA_transcr"/>
</dbReference>
<evidence type="ECO:0000313" key="2">
    <source>
        <dbReference type="EMBL" id="KAK4527475.1"/>
    </source>
</evidence>
<keyword evidence="3" id="KW-1185">Reference proteome</keyword>
<accession>A0AAV9IJ62</accession>
<dbReference type="Pfam" id="PF03372">
    <property type="entry name" value="Exo_endo_phos"/>
    <property type="match status" value="1"/>
</dbReference>
<feature type="domain" description="Endonuclease/exonuclease/phosphatase" evidence="1">
    <location>
        <begin position="110"/>
        <end position="323"/>
    </location>
</feature>